<organism evidence="1 2">
    <name type="scientific">Amylocarpus encephaloides</name>
    <dbReference type="NCBI Taxonomy" id="45428"/>
    <lineage>
        <taxon>Eukaryota</taxon>
        <taxon>Fungi</taxon>
        <taxon>Dikarya</taxon>
        <taxon>Ascomycota</taxon>
        <taxon>Pezizomycotina</taxon>
        <taxon>Leotiomycetes</taxon>
        <taxon>Helotiales</taxon>
        <taxon>Helotiales incertae sedis</taxon>
        <taxon>Amylocarpus</taxon>
    </lineage>
</organism>
<comment type="caution">
    <text evidence="1">The sequence shown here is derived from an EMBL/GenBank/DDBJ whole genome shotgun (WGS) entry which is preliminary data.</text>
</comment>
<gene>
    <name evidence="1" type="ORF">BJ875DRAFT_479170</name>
</gene>
<accession>A0A9P7YTN5</accession>
<evidence type="ECO:0000313" key="1">
    <source>
        <dbReference type="EMBL" id="KAG9239749.1"/>
    </source>
</evidence>
<sequence>MSSDELPEDTFNMSLTKPPCSCKICLNSFKDPAAEPSKGGLHKLTDEESVSVAAGHLTSINRDLEYLRKQWKEHGKIIVSRWKKRTREKRVGILKKADPDLIEQQWFMARFTTKQLGATDEFKALNFRKSILLDYLSIDGLKSDPAKLIGLVQNRCRYGPEQWSSYDNQRLDWAWRMGIIDFCSSGMCMVMYGSHYGELVPWDARAAHAGRIIGFSRAELVLEAQETLFQFLHKVVEQLVEGLSEPESEPATVPHFEIDLKRSGRVELWSTSINEPFSAPPSFDIDIMLRKATASLNAMDDHLWLMQTNPTYLRRTIYKAVDGYPEQKQPKNIQGHIINDIHIWVWSYWSWHAIVEALQNTKELHTQFKDDIHPGAPLPPTYEASLQELEMLLESQLRLRYQALPLLQSERFYFQRLFKFESTSPDSIGPTGIIDIPDPLKNEPLFYALNVLYTEPDSKELENYDMGTKWAFLEDHLATSTPEAAGRLDEGLYDHFTDYAAVQDLFKSTHTHLPAPPWLEELDSYSLEQAKSLGRPTVFHHQIEKILEEMYRFAHANDSANDSAKVLSMFTKMFDNYAAADVNDEELLTRFDMSWAQLRAFWGKFRRERTAVFKYKPKIWTKSEVDKDLKVISVDLEPEWKEMILAERQKLMDEIEKAKGSIVDYAGISTNSSKNRRDRLPAIDALSMEPSARIVVKASTLRIVNMMCSTTAEPASKLVNWDDFVLAMQDIGFLARQTVGREVAFSAEEGNKGKWTGQINFNRPHPAAKIERLMMRVMGERMERWFGWKEGMFVVKK</sequence>
<reference evidence="1" key="1">
    <citation type="journal article" date="2021" name="IMA Fungus">
        <title>Genomic characterization of three marine fungi, including Emericellopsis atlantica sp. nov. with signatures of a generalist lifestyle and marine biomass degradation.</title>
        <authorList>
            <person name="Hagestad O.C."/>
            <person name="Hou L."/>
            <person name="Andersen J.H."/>
            <person name="Hansen E.H."/>
            <person name="Altermark B."/>
            <person name="Li C."/>
            <person name="Kuhnert E."/>
            <person name="Cox R.J."/>
            <person name="Crous P.W."/>
            <person name="Spatafora J.W."/>
            <person name="Lail K."/>
            <person name="Amirebrahimi M."/>
            <person name="Lipzen A."/>
            <person name="Pangilinan J."/>
            <person name="Andreopoulos W."/>
            <person name="Hayes R.D."/>
            <person name="Ng V."/>
            <person name="Grigoriev I.V."/>
            <person name="Jackson S.A."/>
            <person name="Sutton T.D.S."/>
            <person name="Dobson A.D.W."/>
            <person name="Rama T."/>
        </authorList>
    </citation>
    <scope>NUCLEOTIDE SEQUENCE</scope>
    <source>
        <strain evidence="1">TRa018bII</strain>
    </source>
</reference>
<dbReference type="EMBL" id="MU251356">
    <property type="protein sequence ID" value="KAG9239749.1"/>
    <property type="molecule type" value="Genomic_DNA"/>
</dbReference>
<proteinExistence type="predicted"/>
<dbReference type="Proteomes" id="UP000824998">
    <property type="component" value="Unassembled WGS sequence"/>
</dbReference>
<evidence type="ECO:0008006" key="3">
    <source>
        <dbReference type="Google" id="ProtNLM"/>
    </source>
</evidence>
<dbReference type="PANTHER" id="PTHR40788:SF1">
    <property type="entry name" value="IPA PROTEIN"/>
    <property type="match status" value="1"/>
</dbReference>
<dbReference type="PANTHER" id="PTHR40788">
    <property type="entry name" value="CLR5 DOMAIN-CONTAINING PROTEIN-RELATED"/>
    <property type="match status" value="1"/>
</dbReference>
<dbReference type="OrthoDB" id="2922289at2759"/>
<keyword evidence="2" id="KW-1185">Reference proteome</keyword>
<name>A0A9P7YTN5_9HELO</name>
<protein>
    <recommendedName>
        <fullName evidence="3">Clr5 domain-containing protein</fullName>
    </recommendedName>
</protein>
<dbReference type="AlphaFoldDB" id="A0A9P7YTN5"/>
<evidence type="ECO:0000313" key="2">
    <source>
        <dbReference type="Proteomes" id="UP000824998"/>
    </source>
</evidence>